<reference evidence="11" key="1">
    <citation type="submission" date="2017-05" db="EMBL/GenBank/DDBJ databases">
        <authorList>
            <person name="Sharma S."/>
            <person name="Sidhu C."/>
            <person name="Pinnaka A.K."/>
        </authorList>
    </citation>
    <scope>NUCLEOTIDE SEQUENCE [LARGE SCALE GENOMIC DNA]</scope>
    <source>
        <strain evidence="11">AK93</strain>
    </source>
</reference>
<keyword evidence="5 9" id="KW-0448">Lipopolysaccharide biosynthesis</keyword>
<organism evidence="10 11">
    <name type="scientific">Alkalilimnicola ehrlichii</name>
    <dbReference type="NCBI Taxonomy" id="351052"/>
    <lineage>
        <taxon>Bacteria</taxon>
        <taxon>Pseudomonadati</taxon>
        <taxon>Pseudomonadota</taxon>
        <taxon>Gammaproteobacteria</taxon>
        <taxon>Chromatiales</taxon>
        <taxon>Ectothiorhodospiraceae</taxon>
        <taxon>Alkalilimnicola</taxon>
    </lineage>
</organism>
<keyword evidence="6 9" id="KW-1133">Transmembrane helix</keyword>
<dbReference type="Pfam" id="PF03279">
    <property type="entry name" value="Lip_A_acyltrans"/>
    <property type="match status" value="1"/>
</dbReference>
<accession>A0A3E0WZH9</accession>
<dbReference type="InterPro" id="IPR004960">
    <property type="entry name" value="LipA_acyltrans"/>
</dbReference>
<comment type="caution">
    <text evidence="10">The sequence shown here is derived from an EMBL/GenBank/DDBJ whole genome shotgun (WGS) entry which is preliminary data.</text>
</comment>
<dbReference type="InterPro" id="IPR011920">
    <property type="entry name" value="Lipid_A_LpxL_LpxP"/>
</dbReference>
<keyword evidence="2 9" id="KW-0997">Cell inner membrane</keyword>
<comment type="catalytic activity">
    <reaction evidence="9">
        <text>an alpha-Kdo-(2-&gt;4)-alpha-Kdo-(2-&gt;6)-lipid IVA + a fatty acyl-[ACP] = an alpha-Kdo-(2-&gt;4)-alpha-Kdo-(2-&gt;6)-(acyl)-lipid IVA + holo-[ACP]</text>
        <dbReference type="Rhea" id="RHEA:69396"/>
        <dbReference type="Rhea" id="RHEA-COMP:9685"/>
        <dbReference type="Rhea" id="RHEA-COMP:14125"/>
        <dbReference type="ChEBI" id="CHEBI:64479"/>
        <dbReference type="ChEBI" id="CHEBI:138651"/>
        <dbReference type="ChEBI" id="CHEBI:176429"/>
        <dbReference type="ChEBI" id="CHEBI:176430"/>
        <dbReference type="EC" id="2.3.1.241"/>
    </reaction>
</comment>
<dbReference type="GO" id="GO:0005886">
    <property type="term" value="C:plasma membrane"/>
    <property type="evidence" value="ECO:0007669"/>
    <property type="project" value="UniProtKB-SubCell"/>
</dbReference>
<dbReference type="AlphaFoldDB" id="A0A3E0WZH9"/>
<dbReference type="UniPathway" id="UPA00030"/>
<evidence type="ECO:0000256" key="2">
    <source>
        <dbReference type="ARBA" id="ARBA00022519"/>
    </source>
</evidence>
<dbReference type="EMBL" id="NFZW01000007">
    <property type="protein sequence ID" value="RFA37426.1"/>
    <property type="molecule type" value="Genomic_DNA"/>
</dbReference>
<keyword evidence="8 9" id="KW-0012">Acyltransferase</keyword>
<dbReference type="EC" id="2.3.1.241" evidence="9"/>
<dbReference type="PANTHER" id="PTHR30606">
    <property type="entry name" value="LIPID A BIOSYNTHESIS LAUROYL ACYLTRANSFERASE"/>
    <property type="match status" value="1"/>
</dbReference>
<keyword evidence="7 9" id="KW-0472">Membrane</keyword>
<dbReference type="GO" id="GO:0009103">
    <property type="term" value="P:lipopolysaccharide biosynthetic process"/>
    <property type="evidence" value="ECO:0007669"/>
    <property type="project" value="UniProtKB-UniRule"/>
</dbReference>
<evidence type="ECO:0000256" key="6">
    <source>
        <dbReference type="ARBA" id="ARBA00022989"/>
    </source>
</evidence>
<dbReference type="GO" id="GO:0009245">
    <property type="term" value="P:lipid A biosynthetic process"/>
    <property type="evidence" value="ECO:0007669"/>
    <property type="project" value="InterPro"/>
</dbReference>
<sequence length="309" mass="35800">MESLPKRALRPRYWPNWIGMGLLWCLAQLPYRWATAIGRGAGRLLYPIARHRRQVAERNIELCFPELDLNGRNDLVKRNFVYTGKAFAEIALSWWAPRRRLQHLIELSGTEHLEAAQAKGRGVILLSCHFTSLEIMPPLIAPTIPAYAIYKKQRNPVVEYCMRSARDRSLLGAIPRDDIRGIMRALKENRPVWYAADQDYGRKHSVFVPFFGVETATITGLSRLAKMNNSPVVPFFFHSRADQRGYEAVFLPALENFPTDDPKADAARINAIIEEAVRRYPDQYLWTHRRFKTRPNKSDPNPYNDRRKK</sequence>
<evidence type="ECO:0000256" key="4">
    <source>
        <dbReference type="ARBA" id="ARBA00022692"/>
    </source>
</evidence>
<evidence type="ECO:0000256" key="3">
    <source>
        <dbReference type="ARBA" id="ARBA00022679"/>
    </source>
</evidence>
<feature type="short sequence motif" description="HXXXXD motif" evidence="9">
    <location>
        <begin position="129"/>
        <end position="134"/>
    </location>
</feature>
<comment type="pathway">
    <text evidence="9">Bacterial outer membrane biogenesis; lipopolysaccharide biosynthesis.</text>
</comment>
<keyword evidence="4 9" id="KW-0812">Transmembrane</keyword>
<comment type="function">
    <text evidence="9">Catalyzes the transfer of an acyl chain from an acyl-[acyl-carrier-protein] (ACP) to a Kdo(2)-lipid IV(A) to form a Kdo(2)-(acyl)-lipid IV(A).</text>
</comment>
<dbReference type="GO" id="GO:0036104">
    <property type="term" value="P:Kdo2-lipid A biosynthetic process"/>
    <property type="evidence" value="ECO:0007669"/>
    <property type="project" value="UniProtKB-UniRule"/>
</dbReference>
<comment type="similarity">
    <text evidence="9">Belongs to the LpxL/LpxM/LpxP family.</text>
</comment>
<comment type="pathway">
    <text evidence="9">Glycolipid biosynthesis; KDO(2)-lipid A biosynthesis; KDO(2)-lipid A from CMP-3-deoxy-D-manno-octulosonate and lipid IV(A): step 3/4.</text>
</comment>
<protein>
    <recommendedName>
        <fullName evidence="9">Lipid A biosynthesis acyltransferase</fullName>
        <ecNumber evidence="9">2.3.1.241</ecNumber>
    </recommendedName>
    <alternativeName>
        <fullName evidence="9">Kdo(2)-lipid IV(A) acyltransferase</fullName>
    </alternativeName>
</protein>
<keyword evidence="1 9" id="KW-1003">Cell membrane</keyword>
<evidence type="ECO:0000256" key="1">
    <source>
        <dbReference type="ARBA" id="ARBA00022475"/>
    </source>
</evidence>
<proteinExistence type="inferred from homology"/>
<dbReference type="UniPathway" id="UPA00360">
    <property type="reaction ID" value="UER00485"/>
</dbReference>
<dbReference type="GO" id="GO:0008913">
    <property type="term" value="F:Kdo2-lipid IVA acyltransferase activity"/>
    <property type="evidence" value="ECO:0007669"/>
    <property type="project" value="UniProtKB-EC"/>
</dbReference>
<gene>
    <name evidence="9" type="primary">lpxL</name>
    <name evidence="10" type="ORF">CAL65_09055</name>
</gene>
<dbReference type="Proteomes" id="UP000256763">
    <property type="component" value="Unassembled WGS sequence"/>
</dbReference>
<dbReference type="CDD" id="cd07984">
    <property type="entry name" value="LPLAT_LABLAT-like"/>
    <property type="match status" value="1"/>
</dbReference>
<evidence type="ECO:0000256" key="5">
    <source>
        <dbReference type="ARBA" id="ARBA00022985"/>
    </source>
</evidence>
<evidence type="ECO:0000313" key="10">
    <source>
        <dbReference type="EMBL" id="RFA37426.1"/>
    </source>
</evidence>
<evidence type="ECO:0000313" key="11">
    <source>
        <dbReference type="Proteomes" id="UP000256763"/>
    </source>
</evidence>
<dbReference type="PIRSF" id="PIRSF026649">
    <property type="entry name" value="MsbB"/>
    <property type="match status" value="1"/>
</dbReference>
<dbReference type="NCBIfam" id="TIGR02207">
    <property type="entry name" value="lipid_A_htrB"/>
    <property type="match status" value="1"/>
</dbReference>
<comment type="subcellular location">
    <subcellularLocation>
        <location evidence="9">Cell inner membrane</location>
        <topology evidence="9">Single-pass membrane protein</topology>
    </subcellularLocation>
</comment>
<evidence type="ECO:0000256" key="9">
    <source>
        <dbReference type="HAMAP-Rule" id="MF_01942"/>
    </source>
</evidence>
<evidence type="ECO:0000256" key="8">
    <source>
        <dbReference type="ARBA" id="ARBA00023315"/>
    </source>
</evidence>
<dbReference type="HAMAP" id="MF_01942">
    <property type="entry name" value="Lipid_A_LpxL_LpxP"/>
    <property type="match status" value="1"/>
</dbReference>
<name>A0A3E0WZH9_9GAMM</name>
<evidence type="ECO:0000256" key="7">
    <source>
        <dbReference type="ARBA" id="ARBA00023136"/>
    </source>
</evidence>
<dbReference type="PANTHER" id="PTHR30606:SF9">
    <property type="entry name" value="LIPID A BIOSYNTHESIS LAUROYLTRANSFERASE"/>
    <property type="match status" value="1"/>
</dbReference>
<keyword evidence="3 9" id="KW-0808">Transferase</keyword>
<keyword evidence="11" id="KW-1185">Reference proteome</keyword>